<evidence type="ECO:0000256" key="10">
    <source>
        <dbReference type="HAMAP-Rule" id="MF_00462"/>
    </source>
</evidence>
<evidence type="ECO:0000256" key="6">
    <source>
        <dbReference type="ARBA" id="ARBA00022967"/>
    </source>
</evidence>
<keyword evidence="3 10" id="KW-0285">Flavoprotein</keyword>
<keyword evidence="9 10" id="KW-0472">Membrane</keyword>
<keyword evidence="8 10" id="KW-1133">Transmembrane helix</keyword>
<dbReference type="OrthoDB" id="9776359at2"/>
<dbReference type="Proteomes" id="UP000030134">
    <property type="component" value="Unassembled WGS sequence"/>
</dbReference>
<evidence type="ECO:0000313" key="12">
    <source>
        <dbReference type="Proteomes" id="UP000030134"/>
    </source>
</evidence>
<keyword evidence="7 10" id="KW-0249">Electron transport</keyword>
<evidence type="ECO:0000256" key="3">
    <source>
        <dbReference type="ARBA" id="ARBA00022630"/>
    </source>
</evidence>
<feature type="transmembrane region" description="Helical" evidence="10">
    <location>
        <begin position="21"/>
        <end position="39"/>
    </location>
</feature>
<keyword evidence="12" id="KW-1185">Reference proteome</keyword>
<gene>
    <name evidence="10" type="primary">rnfD</name>
    <name evidence="11" type="ORF">HQ36_06065</name>
</gene>
<dbReference type="Pfam" id="PF03116">
    <property type="entry name" value="NQR2_RnfD_RnfE"/>
    <property type="match status" value="1"/>
</dbReference>
<dbReference type="PANTHER" id="PTHR30578">
    <property type="entry name" value="ELECTRON TRANSPORT COMPLEX PROTEIN RNFD"/>
    <property type="match status" value="1"/>
</dbReference>
<evidence type="ECO:0000256" key="1">
    <source>
        <dbReference type="ARBA" id="ARBA00022448"/>
    </source>
</evidence>
<keyword evidence="6 10" id="KW-1278">Translocase</keyword>
<dbReference type="EMBL" id="JQZW01000012">
    <property type="protein sequence ID" value="KGN97463.1"/>
    <property type="molecule type" value="Genomic_DNA"/>
</dbReference>
<dbReference type="InterPro" id="IPR004338">
    <property type="entry name" value="NqrB/RnfD"/>
</dbReference>
<dbReference type="AlphaFoldDB" id="A0A0A2G2G8"/>
<dbReference type="eggNOG" id="COG4658">
    <property type="taxonomic scope" value="Bacteria"/>
</dbReference>
<keyword evidence="10" id="KW-1003">Cell membrane</keyword>
<evidence type="ECO:0000256" key="2">
    <source>
        <dbReference type="ARBA" id="ARBA00022553"/>
    </source>
</evidence>
<comment type="cofactor">
    <cofactor evidence="10">
        <name>FMN</name>
        <dbReference type="ChEBI" id="CHEBI:58210"/>
    </cofactor>
</comment>
<comment type="function">
    <text evidence="10">Part of a membrane-bound complex that couples electron transfer with translocation of ions across the membrane.</text>
</comment>
<evidence type="ECO:0000256" key="8">
    <source>
        <dbReference type="ARBA" id="ARBA00022989"/>
    </source>
</evidence>
<dbReference type="STRING" id="266762.HQ36_06065"/>
<protein>
    <recommendedName>
        <fullName evidence="10">Ion-translocating oxidoreductase complex subunit D</fullName>
        <ecNumber evidence="10">7.-.-.-</ecNumber>
    </recommendedName>
    <alternativeName>
        <fullName evidence="10">Rnf electron transport complex subunit D</fullName>
    </alternativeName>
</protein>
<feature type="transmembrane region" description="Helical" evidence="10">
    <location>
        <begin position="248"/>
        <end position="267"/>
    </location>
</feature>
<feature type="transmembrane region" description="Helical" evidence="10">
    <location>
        <begin position="73"/>
        <end position="90"/>
    </location>
</feature>
<keyword evidence="4 10" id="KW-0288">FMN</keyword>
<comment type="caution">
    <text evidence="11">The sequence shown here is derived from an EMBL/GenBank/DDBJ whole genome shotgun (WGS) entry which is preliminary data.</text>
</comment>
<comment type="subcellular location">
    <subcellularLocation>
        <location evidence="10">Cell membrane</location>
        <topology evidence="10">Multi-pass membrane protein</topology>
    </subcellularLocation>
</comment>
<organism evidence="11 12">
    <name type="scientific">Porphyromonas gingivicanis</name>
    <dbReference type="NCBI Taxonomy" id="266762"/>
    <lineage>
        <taxon>Bacteria</taxon>
        <taxon>Pseudomonadati</taxon>
        <taxon>Bacteroidota</taxon>
        <taxon>Bacteroidia</taxon>
        <taxon>Bacteroidales</taxon>
        <taxon>Porphyromonadaceae</taxon>
        <taxon>Porphyromonas</taxon>
    </lineage>
</organism>
<evidence type="ECO:0000256" key="9">
    <source>
        <dbReference type="ARBA" id="ARBA00023136"/>
    </source>
</evidence>
<feature type="modified residue" description="FMN phosphoryl threonine" evidence="10">
    <location>
        <position position="160"/>
    </location>
</feature>
<dbReference type="PANTHER" id="PTHR30578:SF0">
    <property type="entry name" value="ION-TRANSLOCATING OXIDOREDUCTASE COMPLEX SUBUNIT D"/>
    <property type="match status" value="1"/>
</dbReference>
<feature type="transmembrane region" description="Helical" evidence="10">
    <location>
        <begin position="45"/>
        <end position="66"/>
    </location>
</feature>
<feature type="transmembrane region" description="Helical" evidence="10">
    <location>
        <begin position="299"/>
        <end position="317"/>
    </location>
</feature>
<keyword evidence="2 10" id="KW-0597">Phosphoprotein</keyword>
<dbReference type="RefSeq" id="WP_036884457.1">
    <property type="nucleotide sequence ID" value="NZ_JQZW01000012.1"/>
</dbReference>
<evidence type="ECO:0000256" key="4">
    <source>
        <dbReference type="ARBA" id="ARBA00022643"/>
    </source>
</evidence>
<comment type="similarity">
    <text evidence="10">Belongs to the NqrB/RnfD family.</text>
</comment>
<feature type="transmembrane region" description="Helical" evidence="10">
    <location>
        <begin position="193"/>
        <end position="211"/>
    </location>
</feature>
<keyword evidence="1 10" id="KW-0813">Transport</keyword>
<accession>A0A0A2G2G8</accession>
<dbReference type="HAMAP" id="MF_00462">
    <property type="entry name" value="RsxD_RnfD"/>
    <property type="match status" value="1"/>
</dbReference>
<feature type="transmembrane region" description="Helical" evidence="10">
    <location>
        <begin position="126"/>
        <end position="146"/>
    </location>
</feature>
<evidence type="ECO:0000256" key="7">
    <source>
        <dbReference type="ARBA" id="ARBA00022982"/>
    </source>
</evidence>
<keyword evidence="11" id="KW-0830">Ubiquinone</keyword>
<dbReference type="GO" id="GO:0005886">
    <property type="term" value="C:plasma membrane"/>
    <property type="evidence" value="ECO:0007669"/>
    <property type="project" value="UniProtKB-SubCell"/>
</dbReference>
<dbReference type="GO" id="GO:0022900">
    <property type="term" value="P:electron transport chain"/>
    <property type="evidence" value="ECO:0007669"/>
    <property type="project" value="UniProtKB-UniRule"/>
</dbReference>
<keyword evidence="5 10" id="KW-0812">Transmembrane</keyword>
<evidence type="ECO:0000313" key="11">
    <source>
        <dbReference type="EMBL" id="KGN97463.1"/>
    </source>
</evidence>
<name>A0A0A2G2G8_9PORP</name>
<dbReference type="GO" id="GO:0055085">
    <property type="term" value="P:transmembrane transport"/>
    <property type="evidence" value="ECO:0007669"/>
    <property type="project" value="InterPro"/>
</dbReference>
<feature type="transmembrane region" description="Helical" evidence="10">
    <location>
        <begin position="223"/>
        <end position="242"/>
    </location>
</feature>
<feature type="transmembrane region" description="Helical" evidence="10">
    <location>
        <begin position="276"/>
        <end position="293"/>
    </location>
</feature>
<reference evidence="11 12" key="1">
    <citation type="submission" date="2014-08" db="EMBL/GenBank/DDBJ databases">
        <title>Porphyromonas gingivicanis strain:COT-022_OH1391 Genome sequencing.</title>
        <authorList>
            <person name="Wallis C."/>
            <person name="Deusch O."/>
            <person name="O'Flynn C."/>
            <person name="Davis I."/>
            <person name="Jospin G."/>
            <person name="Darling A.E."/>
            <person name="Coil D.A."/>
            <person name="Alexiev A."/>
            <person name="Horsfall A."/>
            <person name="Kirkwood N."/>
            <person name="Harris S."/>
            <person name="Eisen J.A."/>
        </authorList>
    </citation>
    <scope>NUCLEOTIDE SEQUENCE [LARGE SCALE GENOMIC DNA]</scope>
    <source>
        <strain evidence="12">COT-022 OH1391</strain>
    </source>
</reference>
<dbReference type="InterPro" id="IPR011303">
    <property type="entry name" value="RnfD_bac"/>
</dbReference>
<proteinExistence type="inferred from homology"/>
<dbReference type="EC" id="7.-.-.-" evidence="10"/>
<evidence type="ECO:0000256" key="5">
    <source>
        <dbReference type="ARBA" id="ARBA00022692"/>
    </source>
</evidence>
<dbReference type="NCBIfam" id="TIGR01946">
    <property type="entry name" value="rnfD"/>
    <property type="match status" value="1"/>
</dbReference>
<feature type="transmembrane region" description="Helical" evidence="10">
    <location>
        <begin position="96"/>
        <end position="114"/>
    </location>
</feature>
<comment type="subunit">
    <text evidence="10">The complex is composed of six subunits: RnfA, RnfB, RnfC, RnfD, RnfE and RnfG.</text>
</comment>
<sequence length="334" mass="36457">MENRMIVSPSPHIHSGDSISKNMYGVLIALVPAFLFSVYQFGWDSLLVTAICVLTCCFSEYFITTFMLRRKNYIFDGSAILTAVLLAFNLPSTLPWWIVIIGSFIAIAIGKMAFGGLGNNIFNPALVGRVFLLIAFPAQMTTWPVASHLAKVVDGETMATPLSFMKEAIKGTEGALEQIPSSLDLFLGLNPGSMGEISAIALLIGLVYMLVRKIITWHTPISILLTVFVFSGILYLVNPSIYPSPVTHLLTGGLMLGAIFMATDYVSSPITHSGQLVYGVCIGLLTVIIRTWGAYPEGMSFAILIMNAFTPIINLYCKPKHFGEKVKKVKEATK</sequence>